<dbReference type="GO" id="GO:0030170">
    <property type="term" value="F:pyridoxal phosphate binding"/>
    <property type="evidence" value="ECO:0007669"/>
    <property type="project" value="InterPro"/>
</dbReference>
<gene>
    <name evidence="2" type="ORF">EYE40_08755</name>
</gene>
<dbReference type="EMBL" id="SISG01000001">
    <property type="protein sequence ID" value="TBN57470.1"/>
    <property type="molecule type" value="Genomic_DNA"/>
</dbReference>
<dbReference type="GO" id="GO:0030151">
    <property type="term" value="F:molybdenum ion binding"/>
    <property type="evidence" value="ECO:0007669"/>
    <property type="project" value="InterPro"/>
</dbReference>
<dbReference type="Gene3D" id="2.40.33.20">
    <property type="entry name" value="PK beta-barrel domain-like"/>
    <property type="match status" value="1"/>
</dbReference>
<dbReference type="AlphaFoldDB" id="A0A4Q9GYQ9"/>
<accession>A0A4Q9GYQ9</accession>
<evidence type="ECO:0000259" key="1">
    <source>
        <dbReference type="PROSITE" id="PS51340"/>
    </source>
</evidence>
<dbReference type="Proteomes" id="UP000294194">
    <property type="component" value="Unassembled WGS sequence"/>
</dbReference>
<name>A0A4Q9GYQ9_9MICO</name>
<reference evidence="3" key="1">
    <citation type="submission" date="2019-02" db="EMBL/GenBank/DDBJ databases">
        <title>Glaciihabitans arcticus sp. nov., a psychrotolerant bacterium isolated from polar soil.</title>
        <authorList>
            <person name="Dahal R.H."/>
        </authorList>
    </citation>
    <scope>NUCLEOTIDE SEQUENCE [LARGE SCALE GENOMIC DNA]</scope>
    <source>
        <strain evidence="3">RP-3-7</strain>
    </source>
</reference>
<proteinExistence type="predicted"/>
<evidence type="ECO:0000313" key="2">
    <source>
        <dbReference type="EMBL" id="TBN57470.1"/>
    </source>
</evidence>
<dbReference type="GO" id="GO:0003824">
    <property type="term" value="F:catalytic activity"/>
    <property type="evidence" value="ECO:0007669"/>
    <property type="project" value="InterPro"/>
</dbReference>
<comment type="caution">
    <text evidence="2">The sequence shown here is derived from an EMBL/GenBank/DDBJ whole genome shotgun (WGS) entry which is preliminary data.</text>
</comment>
<dbReference type="InterPro" id="IPR005302">
    <property type="entry name" value="MoCF_Sase_C"/>
</dbReference>
<dbReference type="RefSeq" id="WP_130981581.1">
    <property type="nucleotide sequence ID" value="NZ_SISG01000001.1"/>
</dbReference>
<dbReference type="Pfam" id="PF03473">
    <property type="entry name" value="MOSC"/>
    <property type="match status" value="1"/>
</dbReference>
<feature type="domain" description="MOSC" evidence="1">
    <location>
        <begin position="34"/>
        <end position="168"/>
    </location>
</feature>
<keyword evidence="3" id="KW-1185">Reference proteome</keyword>
<dbReference type="SUPFAM" id="SSF50800">
    <property type="entry name" value="PK beta-barrel domain-like"/>
    <property type="match status" value="1"/>
</dbReference>
<evidence type="ECO:0000313" key="3">
    <source>
        <dbReference type="Proteomes" id="UP000294194"/>
    </source>
</evidence>
<sequence length="172" mass="18482">MGQASEVTIELLLSSPTHRYEGRPGDGPLPATTREVFESIQLRAGLGVVGDRYFGQRAHRQASVTIMAAESLDWVQDSLGLLEHPLAENTRRNIIVRGMPIDEMGGSIFTLDSGSGPVSFVANRPANPCAWMNVTLAPGAFQALRGRGGMRCEPLSDGTLSVGPAELRMRHA</sequence>
<dbReference type="PROSITE" id="PS51340">
    <property type="entry name" value="MOSC"/>
    <property type="match status" value="1"/>
</dbReference>
<protein>
    <submittedName>
        <fullName evidence="2">Molybdenum cofactor biosysynthesis protein</fullName>
    </submittedName>
</protein>
<dbReference type="InterPro" id="IPR011037">
    <property type="entry name" value="Pyrv_Knase-like_insert_dom_sf"/>
</dbReference>
<organism evidence="2 3">
    <name type="scientific">Glaciihabitans arcticus</name>
    <dbReference type="NCBI Taxonomy" id="2668039"/>
    <lineage>
        <taxon>Bacteria</taxon>
        <taxon>Bacillati</taxon>
        <taxon>Actinomycetota</taxon>
        <taxon>Actinomycetes</taxon>
        <taxon>Micrococcales</taxon>
        <taxon>Microbacteriaceae</taxon>
        <taxon>Glaciihabitans</taxon>
    </lineage>
</organism>